<sequence>DSVLNALDYKDFPALHRAQEKIAASSKDKKLDVVFRSRITAMLGALNLYLDPELSYGWREASLVASKSLGQGINHARNI</sequence>
<feature type="non-terminal residue" evidence="1">
    <location>
        <position position="1"/>
    </location>
</feature>
<evidence type="ECO:0000313" key="2">
    <source>
        <dbReference type="Proteomes" id="UP000719766"/>
    </source>
</evidence>
<comment type="caution">
    <text evidence="1">The sequence shown here is derived from an EMBL/GenBank/DDBJ whole genome shotgun (WGS) entry which is preliminary data.</text>
</comment>
<dbReference type="RefSeq" id="XP_041153724.1">
    <property type="nucleotide sequence ID" value="XM_041296809.1"/>
</dbReference>
<keyword evidence="2" id="KW-1185">Reference proteome</keyword>
<proteinExistence type="predicted"/>
<dbReference type="Proteomes" id="UP000719766">
    <property type="component" value="Unassembled WGS sequence"/>
</dbReference>
<dbReference type="OrthoDB" id="2682118at2759"/>
<feature type="non-terminal residue" evidence="1">
    <location>
        <position position="79"/>
    </location>
</feature>
<dbReference type="AlphaFoldDB" id="A0A9P7DC04"/>
<protein>
    <submittedName>
        <fullName evidence="1">Uncharacterized protein</fullName>
    </submittedName>
</protein>
<dbReference type="GeneID" id="64590573"/>
<accession>A0A9P7DC04</accession>
<gene>
    <name evidence="1" type="ORF">HD556DRAFT_1221191</name>
</gene>
<evidence type="ECO:0000313" key="1">
    <source>
        <dbReference type="EMBL" id="KAG1786263.1"/>
    </source>
</evidence>
<reference evidence="1" key="1">
    <citation type="journal article" date="2020" name="New Phytol.">
        <title>Comparative genomics reveals dynamic genome evolution in host specialist ectomycorrhizal fungi.</title>
        <authorList>
            <person name="Lofgren L.A."/>
            <person name="Nguyen N.H."/>
            <person name="Vilgalys R."/>
            <person name="Ruytinx J."/>
            <person name="Liao H.L."/>
            <person name="Branco S."/>
            <person name="Kuo A."/>
            <person name="LaButti K."/>
            <person name="Lipzen A."/>
            <person name="Andreopoulos W."/>
            <person name="Pangilinan J."/>
            <person name="Riley R."/>
            <person name="Hundley H."/>
            <person name="Na H."/>
            <person name="Barry K."/>
            <person name="Grigoriev I.V."/>
            <person name="Stajich J.E."/>
            <person name="Kennedy P.G."/>
        </authorList>
    </citation>
    <scope>NUCLEOTIDE SEQUENCE</scope>
    <source>
        <strain evidence="1">S12</strain>
    </source>
</reference>
<dbReference type="EMBL" id="JABBWE010000095">
    <property type="protein sequence ID" value="KAG1786263.1"/>
    <property type="molecule type" value="Genomic_DNA"/>
</dbReference>
<name>A0A9P7DC04_9AGAM</name>
<organism evidence="1 2">
    <name type="scientific">Suillus plorans</name>
    <dbReference type="NCBI Taxonomy" id="116603"/>
    <lineage>
        <taxon>Eukaryota</taxon>
        <taxon>Fungi</taxon>
        <taxon>Dikarya</taxon>
        <taxon>Basidiomycota</taxon>
        <taxon>Agaricomycotina</taxon>
        <taxon>Agaricomycetes</taxon>
        <taxon>Agaricomycetidae</taxon>
        <taxon>Boletales</taxon>
        <taxon>Suillineae</taxon>
        <taxon>Suillaceae</taxon>
        <taxon>Suillus</taxon>
    </lineage>
</organism>